<evidence type="ECO:0000313" key="4">
    <source>
        <dbReference type="Proteomes" id="UP001530400"/>
    </source>
</evidence>
<reference evidence="3 4" key="1">
    <citation type="submission" date="2024-10" db="EMBL/GenBank/DDBJ databases">
        <title>Updated reference genomes for cyclostephanoid diatoms.</title>
        <authorList>
            <person name="Roberts W.R."/>
            <person name="Alverson A.J."/>
        </authorList>
    </citation>
    <scope>NUCLEOTIDE SEQUENCE [LARGE SCALE GENOMIC DNA]</scope>
    <source>
        <strain evidence="3 4">AJA010-31</strain>
    </source>
</reference>
<dbReference type="Proteomes" id="UP001530400">
    <property type="component" value="Unassembled WGS sequence"/>
</dbReference>
<evidence type="ECO:0000313" key="3">
    <source>
        <dbReference type="EMBL" id="KAL3791952.1"/>
    </source>
</evidence>
<organism evidence="3 4">
    <name type="scientific">Cyclotella atomus</name>
    <dbReference type="NCBI Taxonomy" id="382360"/>
    <lineage>
        <taxon>Eukaryota</taxon>
        <taxon>Sar</taxon>
        <taxon>Stramenopiles</taxon>
        <taxon>Ochrophyta</taxon>
        <taxon>Bacillariophyta</taxon>
        <taxon>Coscinodiscophyceae</taxon>
        <taxon>Thalassiosirophycidae</taxon>
        <taxon>Stephanodiscales</taxon>
        <taxon>Stephanodiscaceae</taxon>
        <taxon>Cyclotella</taxon>
    </lineage>
</organism>
<feature type="transmembrane region" description="Helical" evidence="2">
    <location>
        <begin position="12"/>
        <end position="32"/>
    </location>
</feature>
<keyword evidence="2" id="KW-0472">Membrane</keyword>
<evidence type="ECO:0000256" key="2">
    <source>
        <dbReference type="SAM" id="Phobius"/>
    </source>
</evidence>
<dbReference type="EMBL" id="JALLPJ020000443">
    <property type="protein sequence ID" value="KAL3791952.1"/>
    <property type="molecule type" value="Genomic_DNA"/>
</dbReference>
<evidence type="ECO:0000256" key="1">
    <source>
        <dbReference type="SAM" id="MobiDB-lite"/>
    </source>
</evidence>
<name>A0ABD3PVD6_9STRA</name>
<keyword evidence="2" id="KW-0812">Transmembrane</keyword>
<keyword evidence="4" id="KW-1185">Reference proteome</keyword>
<gene>
    <name evidence="3" type="ORF">ACHAWO_009467</name>
</gene>
<proteinExistence type="predicted"/>
<sequence length="106" mass="11527">MGNPRRDAFEYGVLIVLSSSMAAVFGFMLAYSSQRNPDGTRRKIPKVNLEDEVDLRQALIELKQSFSEMKWENSTFTKPSPSGTAEKGSATTSNAPPASIGNQAAK</sequence>
<feature type="region of interest" description="Disordered" evidence="1">
    <location>
        <begin position="71"/>
        <end position="106"/>
    </location>
</feature>
<keyword evidence="2" id="KW-1133">Transmembrane helix</keyword>
<accession>A0ABD3PVD6</accession>
<protein>
    <submittedName>
        <fullName evidence="3">Uncharacterized protein</fullName>
    </submittedName>
</protein>
<comment type="caution">
    <text evidence="3">The sequence shown here is derived from an EMBL/GenBank/DDBJ whole genome shotgun (WGS) entry which is preliminary data.</text>
</comment>
<dbReference type="AlphaFoldDB" id="A0ABD3PVD6"/>